<keyword evidence="2" id="KW-0637">Prenyltransferase</keyword>
<reference evidence="6" key="2">
    <citation type="submission" date="2020-07" db="EMBL/GenBank/DDBJ databases">
        <authorList>
            <person name="Vera ALvarez R."/>
            <person name="Arias-Moreno D.M."/>
            <person name="Jimenez-Jacinto V."/>
            <person name="Jimenez-Bremont J.F."/>
            <person name="Swaminathan K."/>
            <person name="Moose S.P."/>
            <person name="Guerrero-Gonzalez M.L."/>
            <person name="Marino-Ramirez L."/>
            <person name="Landsman D."/>
            <person name="Rodriguez-Kessler M."/>
            <person name="Delgado-Sanchez P."/>
        </authorList>
    </citation>
    <scope>NUCLEOTIDE SEQUENCE</scope>
    <source>
        <tissue evidence="6">Cladode</tissue>
    </source>
</reference>
<keyword evidence="3" id="KW-0808">Transferase</keyword>
<feature type="compositionally biased region" description="Basic and acidic residues" evidence="5">
    <location>
        <begin position="60"/>
        <end position="71"/>
    </location>
</feature>
<dbReference type="PANTHER" id="PTHR11129:SF10">
    <property type="entry name" value="PROTEIN PRENYLYLTRANSFERASE SUPERFAMILY PROTEIN"/>
    <property type="match status" value="1"/>
</dbReference>
<dbReference type="PROSITE" id="PS51147">
    <property type="entry name" value="PFTA"/>
    <property type="match status" value="1"/>
</dbReference>
<dbReference type="SUPFAM" id="SSF48439">
    <property type="entry name" value="Protein prenylyltransferase"/>
    <property type="match status" value="1"/>
</dbReference>
<name>A0A7C9CVT5_OPUST</name>
<reference evidence="6" key="1">
    <citation type="journal article" date="2013" name="J. Plant Res.">
        <title>Effect of fungi and light on seed germination of three Opuntia species from semiarid lands of central Mexico.</title>
        <authorList>
            <person name="Delgado-Sanchez P."/>
            <person name="Jimenez-Bremont J.F."/>
            <person name="Guerrero-Gonzalez Mde L."/>
            <person name="Flores J."/>
        </authorList>
    </citation>
    <scope>NUCLEOTIDE SEQUENCE</scope>
    <source>
        <tissue evidence="6">Cladode</tissue>
    </source>
</reference>
<evidence type="ECO:0000256" key="5">
    <source>
        <dbReference type="SAM" id="MobiDB-lite"/>
    </source>
</evidence>
<protein>
    <submittedName>
        <fullName evidence="6">Uncharacterized protein</fullName>
    </submittedName>
</protein>
<dbReference type="Gene3D" id="1.25.40.120">
    <property type="entry name" value="Protein prenylyltransferase"/>
    <property type="match status" value="1"/>
</dbReference>
<dbReference type="GO" id="GO:0005965">
    <property type="term" value="C:protein farnesyltransferase complex"/>
    <property type="evidence" value="ECO:0007669"/>
    <property type="project" value="TreeGrafter"/>
</dbReference>
<proteinExistence type="inferred from homology"/>
<evidence type="ECO:0000256" key="1">
    <source>
        <dbReference type="ARBA" id="ARBA00006734"/>
    </source>
</evidence>
<dbReference type="EMBL" id="GISG01048946">
    <property type="protein sequence ID" value="MBA4624765.1"/>
    <property type="molecule type" value="Transcribed_RNA"/>
</dbReference>
<organism evidence="6">
    <name type="scientific">Opuntia streptacantha</name>
    <name type="common">Prickly pear cactus</name>
    <name type="synonym">Opuntia cardona</name>
    <dbReference type="NCBI Taxonomy" id="393608"/>
    <lineage>
        <taxon>Eukaryota</taxon>
        <taxon>Viridiplantae</taxon>
        <taxon>Streptophyta</taxon>
        <taxon>Embryophyta</taxon>
        <taxon>Tracheophyta</taxon>
        <taxon>Spermatophyta</taxon>
        <taxon>Magnoliopsida</taxon>
        <taxon>eudicotyledons</taxon>
        <taxon>Gunneridae</taxon>
        <taxon>Pentapetalae</taxon>
        <taxon>Caryophyllales</taxon>
        <taxon>Cactineae</taxon>
        <taxon>Cactaceae</taxon>
        <taxon>Opuntioideae</taxon>
        <taxon>Opuntia</taxon>
    </lineage>
</organism>
<evidence type="ECO:0000256" key="4">
    <source>
        <dbReference type="ARBA" id="ARBA00022737"/>
    </source>
</evidence>
<dbReference type="Pfam" id="PF01239">
    <property type="entry name" value="PPTA"/>
    <property type="match status" value="1"/>
</dbReference>
<accession>A0A7C9CVT5</accession>
<dbReference type="GO" id="GO:0005953">
    <property type="term" value="C:CAAX-protein geranylgeranyltransferase complex"/>
    <property type="evidence" value="ECO:0007669"/>
    <property type="project" value="TreeGrafter"/>
</dbReference>
<comment type="similarity">
    <text evidence="1">Belongs to the protein prenyltransferase subunit alpha family.</text>
</comment>
<dbReference type="InterPro" id="IPR002088">
    <property type="entry name" value="Prenyl_trans_a"/>
</dbReference>
<dbReference type="PANTHER" id="PTHR11129">
    <property type="entry name" value="PROTEIN FARNESYLTRANSFERASE ALPHA SUBUNIT/RAB GERANYLGERANYL TRANSFERASE ALPHA SUBUNIT"/>
    <property type="match status" value="1"/>
</dbReference>
<evidence type="ECO:0000313" key="6">
    <source>
        <dbReference type="EMBL" id="MBA4624765.1"/>
    </source>
</evidence>
<dbReference type="AlphaFoldDB" id="A0A7C9CVT5"/>
<feature type="region of interest" description="Disordered" evidence="5">
    <location>
        <begin position="52"/>
        <end position="71"/>
    </location>
</feature>
<dbReference type="GO" id="GO:0004660">
    <property type="term" value="F:protein farnesyltransferase activity"/>
    <property type="evidence" value="ECO:0007669"/>
    <property type="project" value="TreeGrafter"/>
</dbReference>
<keyword evidence="4" id="KW-0677">Repeat</keyword>
<evidence type="ECO:0000256" key="2">
    <source>
        <dbReference type="ARBA" id="ARBA00022602"/>
    </source>
</evidence>
<sequence>MAKEASLCSEEEAYDLLDQLEHMLDHDPLIDEVGFIHPSQLLILNKEADATSVSSDSQEPDARMNSEPSKCDVPKGKNAFFWNNDHKLGVSTAYLLPLYKAAKHKFMEALAIYRMHSGPFFKNENVPGNVAFSKAENEVMKHSRPLLLLSTDFGTAWNARKAVISNKEDFSHSDELLVSALVLSFAPKSENAWSHRRWVIKRIASRCDTLEVILDKESKLVEKIAEV</sequence>
<dbReference type="GO" id="GO:0004662">
    <property type="term" value="F:CAAX-protein geranylgeranyltransferase activity"/>
    <property type="evidence" value="ECO:0007669"/>
    <property type="project" value="TreeGrafter"/>
</dbReference>
<evidence type="ECO:0000256" key="3">
    <source>
        <dbReference type="ARBA" id="ARBA00022679"/>
    </source>
</evidence>